<reference evidence="3" key="2">
    <citation type="journal article" date="2019" name="PLoS ONE">
        <title>Identification and characterization of putative Aeromonas spp. T3SS effectors.</title>
        <authorList>
            <person name="Rangel L.T."/>
            <person name="Marden J."/>
            <person name="Colston S."/>
            <person name="Setubal J.C."/>
            <person name="Graf J."/>
            <person name="Gogarten J.P."/>
        </authorList>
    </citation>
    <scope>NUCLEOTIDE SEQUENCE</scope>
    <source>
        <strain evidence="3">BAQ071013-135</strain>
    </source>
</reference>
<feature type="compositionally biased region" description="Polar residues" evidence="1">
    <location>
        <begin position="1005"/>
        <end position="1016"/>
    </location>
</feature>
<dbReference type="Proteomes" id="UP000796104">
    <property type="component" value="Unassembled WGS sequence"/>
</dbReference>
<reference evidence="3" key="1">
    <citation type="submission" date="2017-10" db="EMBL/GenBank/DDBJ databases">
        <authorList>
            <person name="Colston S.M."/>
            <person name="Graf J."/>
        </authorList>
    </citation>
    <scope>NUCLEOTIDE SEQUENCE</scope>
    <source>
        <strain evidence="3">BAQ071013-135</strain>
    </source>
</reference>
<feature type="region of interest" description="Disordered" evidence="1">
    <location>
        <begin position="78"/>
        <end position="290"/>
    </location>
</feature>
<dbReference type="InterPro" id="IPR008258">
    <property type="entry name" value="Transglycosylase_SLT_dom_1"/>
</dbReference>
<comment type="caution">
    <text evidence="3">The sequence shown here is derived from an EMBL/GenBank/DDBJ whole genome shotgun (WGS) entry which is preliminary data.</text>
</comment>
<evidence type="ECO:0000313" key="3">
    <source>
        <dbReference type="EMBL" id="TND51994.1"/>
    </source>
</evidence>
<feature type="region of interest" description="Disordered" evidence="1">
    <location>
        <begin position="982"/>
        <end position="1024"/>
    </location>
</feature>
<feature type="compositionally biased region" description="Basic and acidic residues" evidence="1">
    <location>
        <begin position="1"/>
        <end position="11"/>
    </location>
</feature>
<feature type="compositionally biased region" description="Basic and acidic residues" evidence="1">
    <location>
        <begin position="110"/>
        <end position="130"/>
    </location>
</feature>
<feature type="compositionally biased region" description="Basic and acidic residues" evidence="1">
    <location>
        <begin position="179"/>
        <end position="199"/>
    </location>
</feature>
<dbReference type="AlphaFoldDB" id="A0AAX2UPR5"/>
<feature type="compositionally biased region" description="Polar residues" evidence="1">
    <location>
        <begin position="28"/>
        <end position="43"/>
    </location>
</feature>
<dbReference type="InterPro" id="IPR023346">
    <property type="entry name" value="Lysozyme-like_dom_sf"/>
</dbReference>
<name>A0AAX2UPR5_AERVE</name>
<feature type="compositionally biased region" description="Basic and acidic residues" evidence="1">
    <location>
        <begin position="485"/>
        <end position="504"/>
    </location>
</feature>
<feature type="domain" description="Transglycosylase SLT" evidence="2">
    <location>
        <begin position="711"/>
        <end position="761"/>
    </location>
</feature>
<feature type="compositionally biased region" description="Polar residues" evidence="1">
    <location>
        <begin position="80"/>
        <end position="108"/>
    </location>
</feature>
<evidence type="ECO:0000259" key="2">
    <source>
        <dbReference type="Pfam" id="PF01464"/>
    </source>
</evidence>
<dbReference type="EMBL" id="PDXJ01000025">
    <property type="protein sequence ID" value="TND51994.1"/>
    <property type="molecule type" value="Genomic_DNA"/>
</dbReference>
<feature type="compositionally biased region" description="Polar residues" evidence="1">
    <location>
        <begin position="985"/>
        <end position="994"/>
    </location>
</feature>
<feature type="region of interest" description="Disordered" evidence="1">
    <location>
        <begin position="375"/>
        <end position="417"/>
    </location>
</feature>
<proteinExistence type="predicted"/>
<dbReference type="SUPFAM" id="SSF53955">
    <property type="entry name" value="Lysozyme-like"/>
    <property type="match status" value="1"/>
</dbReference>
<evidence type="ECO:0000256" key="1">
    <source>
        <dbReference type="SAM" id="MobiDB-lite"/>
    </source>
</evidence>
<feature type="compositionally biased region" description="Basic and acidic residues" evidence="1">
    <location>
        <begin position="241"/>
        <end position="260"/>
    </location>
</feature>
<feature type="compositionally biased region" description="Basic residues" evidence="1">
    <location>
        <begin position="471"/>
        <end position="484"/>
    </location>
</feature>
<evidence type="ECO:0000313" key="4">
    <source>
        <dbReference type="Proteomes" id="UP000796104"/>
    </source>
</evidence>
<gene>
    <name evidence="3" type="ORF">CF123_17910</name>
</gene>
<feature type="region of interest" description="Disordered" evidence="1">
    <location>
        <begin position="1"/>
        <end position="43"/>
    </location>
</feature>
<organism evidence="3 4">
    <name type="scientific">Aeromonas veronii</name>
    <dbReference type="NCBI Taxonomy" id="654"/>
    <lineage>
        <taxon>Bacteria</taxon>
        <taxon>Pseudomonadati</taxon>
        <taxon>Pseudomonadota</taxon>
        <taxon>Gammaproteobacteria</taxon>
        <taxon>Aeromonadales</taxon>
        <taxon>Aeromonadaceae</taxon>
        <taxon>Aeromonas</taxon>
    </lineage>
</organism>
<feature type="region of interest" description="Disordered" evidence="1">
    <location>
        <begin position="471"/>
        <end position="510"/>
    </location>
</feature>
<accession>A0AAX2UPR5</accession>
<dbReference type="Pfam" id="PF01464">
    <property type="entry name" value="SLT"/>
    <property type="match status" value="1"/>
</dbReference>
<sequence length="1024" mass="108065">MSDKTHTKQADIEQASIGEMVVEGATPKLTQPTSKSPSNDASDSATLAVLGQIATDVKRLSLTSEMLLKRIISDGMTARASATSLAPRSAENTQKEPSSGIDRQQQALESAEKTKSEPEAPELAPKREGKAISGLSIESTESARKRRKVLQETGEGHSGAKKAKPKNNQSTLVAAPPRSRGEKSKDSATKKSRENRTIDLEPVIAVRGGHDGVAPRPGGKQPIQTAEPAAPGNKPKSVQADTRRDGGLYIGDDGRVRRPDGTFATKVEVRRFQRDQNQPSDAANPDGKDQFTHSLTSLLARGVALLAGPNGIAGAKGLSHSSAGEAAGLAAGGSIFFAIREVTDLASDVSEALKERDIKGAKDLFPYLRKQASALNPFKRGKDEEGAPTAGKPDKDKGTTTAKDATSAEAHRQGELVDTIEQEGLDQAELLERQHGELLEKLDDLIDGSKQKAPGLVDSAMDLAGDAWDRRRGKRRGKRARARQPRAEISARERREGVRARRAPDVGGKPAGRIARVRAAMPRIFSPAASPLVAASATGGAMASTARVAGSRAVGAGAAAMGARAIPVAGQLLALGMAGYDAYQGFNDKDAQSRAFGLQDNQKATTGQKSAMAAANVLDLGGLTSGLAGLLGSAAGAMGFERLQESLTFDAEDMARAIYDGMTMFDHKNPLKDNGNKSIVNNYGSSGVTYRGTTPVTGEWKGTPVRYNGIEAENGLPANFLGATSMVESGGNPNAYNKKSGAMGEFQFMPQTAAGLGLANAFDRKSSTEAMIKHTKQNQAYFRKQMGREATGRELYLLHQQGMGGGTGLIKALQQNPNASAVEALAANGQKAPLQAVLQNGGRADMTVQEFTDLILSKFDRAEAAIKKNPGKAAEDAKAILKDEKPAYDVPMMLRGGPRDGETAPPLISKTEQQASVSASPIATTSSVPVTQALTPPMTLRPVVDIQEEQARRSMTEPKPYAPVVDETAKMTKTLQNIERLLAEQNKQQKSSPTGAPMRTGGKPDTTNPPTLSSSMAALASDRS</sequence>
<dbReference type="Gene3D" id="1.10.530.10">
    <property type="match status" value="1"/>
</dbReference>
<protein>
    <recommendedName>
        <fullName evidence="2">Transglycosylase SLT domain-containing protein</fullName>
    </recommendedName>
</protein>